<organism evidence="1 2">
    <name type="scientific">Xylella fastidiosa subsp. sandyi Ann-1</name>
    <dbReference type="NCBI Taxonomy" id="155920"/>
    <lineage>
        <taxon>Bacteria</taxon>
        <taxon>Pseudomonadati</taxon>
        <taxon>Pseudomonadota</taxon>
        <taxon>Gammaproteobacteria</taxon>
        <taxon>Lysobacterales</taxon>
        <taxon>Lysobacteraceae</taxon>
        <taxon>Xylella</taxon>
    </lineage>
</organism>
<dbReference type="KEGG" id="xfs:D934_05930"/>
<accession>A0A060H790</accession>
<proteinExistence type="predicted"/>
<dbReference type="HOGENOM" id="CLU_3368136_0_0_6"/>
<evidence type="ECO:0000313" key="2">
    <source>
        <dbReference type="Proteomes" id="UP000027215"/>
    </source>
</evidence>
<protein>
    <submittedName>
        <fullName evidence="1">Uncharacterized protein</fullName>
    </submittedName>
</protein>
<sequence>MFGGRAQIQVFVGCLLVAVILGQRAFRPDSAGPWL</sequence>
<dbReference type="PATRIC" id="fig|155920.8.peg.1390"/>
<dbReference type="Proteomes" id="UP000027215">
    <property type="component" value="Chromosome"/>
</dbReference>
<evidence type="ECO:0000313" key="1">
    <source>
        <dbReference type="EMBL" id="AIC11190.1"/>
    </source>
</evidence>
<name>A0A060H790_XYLFS</name>
<dbReference type="EMBL" id="CP006696">
    <property type="protein sequence ID" value="AIC11190.1"/>
    <property type="molecule type" value="Genomic_DNA"/>
</dbReference>
<gene>
    <name evidence="1" type="ORF">D934_05930</name>
</gene>
<reference evidence="1 2" key="1">
    <citation type="submission" date="2013-08" db="EMBL/GenBank/DDBJ databases">
        <authorList>
            <person name="Stouthamer R."/>
            <person name="Nunney L."/>
        </authorList>
    </citation>
    <scope>NUCLEOTIDE SEQUENCE [LARGE SCALE GENOMIC DNA]</scope>
    <source>
        <strain evidence="2">ann-1</strain>
    </source>
</reference>
<dbReference type="AlphaFoldDB" id="A0A060H790"/>